<name>A0A919BUK2_STRFL</name>
<dbReference type="Proteomes" id="UP000632849">
    <property type="component" value="Unassembled WGS sequence"/>
</dbReference>
<gene>
    <name evidence="1" type="ORF">GCM10017667_51060</name>
</gene>
<proteinExistence type="predicted"/>
<evidence type="ECO:0000313" key="2">
    <source>
        <dbReference type="Proteomes" id="UP000632849"/>
    </source>
</evidence>
<comment type="caution">
    <text evidence="1">The sequence shown here is derived from an EMBL/GenBank/DDBJ whole genome shotgun (WGS) entry which is preliminary data.</text>
</comment>
<reference evidence="1" key="1">
    <citation type="journal article" date="2014" name="Int. J. Syst. Evol. Microbiol.">
        <title>Complete genome sequence of Corynebacterium casei LMG S-19264T (=DSM 44701T), isolated from a smear-ripened cheese.</title>
        <authorList>
            <consortium name="US DOE Joint Genome Institute (JGI-PGF)"/>
            <person name="Walter F."/>
            <person name="Albersmeier A."/>
            <person name="Kalinowski J."/>
            <person name="Ruckert C."/>
        </authorList>
    </citation>
    <scope>NUCLEOTIDE SEQUENCE</scope>
    <source>
        <strain evidence="1">JCM 4122</strain>
    </source>
</reference>
<keyword evidence="2" id="KW-1185">Reference proteome</keyword>
<dbReference type="GeneID" id="95657967"/>
<dbReference type="EMBL" id="BNBE01000002">
    <property type="protein sequence ID" value="GHG11716.1"/>
    <property type="molecule type" value="Genomic_DNA"/>
</dbReference>
<organism evidence="1 2">
    <name type="scientific">Streptomyces filamentosus</name>
    <name type="common">Streptomyces roseosporus</name>
    <dbReference type="NCBI Taxonomy" id="67294"/>
    <lineage>
        <taxon>Bacteria</taxon>
        <taxon>Bacillati</taxon>
        <taxon>Actinomycetota</taxon>
        <taxon>Actinomycetes</taxon>
        <taxon>Kitasatosporales</taxon>
        <taxon>Streptomycetaceae</taxon>
        <taxon>Streptomyces</taxon>
    </lineage>
</organism>
<dbReference type="RefSeq" id="WP_150227074.1">
    <property type="nucleotide sequence ID" value="NZ_BNBE01000002.1"/>
</dbReference>
<sequence>MADTVHVGKVLRSGSASIPAVDAFAALNEIVAAAREYGRIRQEEQTKRAVVAAAERVQVDRVHAAEETLRLYFERVFTERARTGEEMFVRLDRAMDSGDPQMVHAVVRGIVDLAQASPLAGLDDFGAFWAELGTDDSPVEL</sequence>
<dbReference type="AlphaFoldDB" id="A0A919BUK2"/>
<evidence type="ECO:0000313" key="1">
    <source>
        <dbReference type="EMBL" id="GHG11716.1"/>
    </source>
</evidence>
<protein>
    <submittedName>
        <fullName evidence="1">Uncharacterized protein</fullName>
    </submittedName>
</protein>
<accession>A0A919BUK2</accession>
<reference evidence="1" key="2">
    <citation type="submission" date="2020-09" db="EMBL/GenBank/DDBJ databases">
        <authorList>
            <person name="Sun Q."/>
            <person name="Ohkuma M."/>
        </authorList>
    </citation>
    <scope>NUCLEOTIDE SEQUENCE</scope>
    <source>
        <strain evidence="1">JCM 4122</strain>
    </source>
</reference>